<dbReference type="EMBL" id="SMZO01000011">
    <property type="protein sequence ID" value="TDL89359.1"/>
    <property type="molecule type" value="Genomic_DNA"/>
</dbReference>
<sequence>MAKTAPQSFRPKRRAKGFARAGGLVQPQIKKAGEARGFAVSRLVTHWSDVAGPEIARLCRPVRINYGKGGLGATLTLLARGAAGPMVQAQLPAIRDRVNACYGYNAVAQIRITQTAADGFAEGQTPFESKPKHPDAPSEGATQVGAAMTKDVSDPALRAALAGLGARVMTKNT</sequence>
<evidence type="ECO:0000313" key="3">
    <source>
        <dbReference type="Proteomes" id="UP000294562"/>
    </source>
</evidence>
<name>A0A4V3BC30_9RHOB</name>
<dbReference type="InterPro" id="IPR010593">
    <property type="entry name" value="DUF1159"/>
</dbReference>
<proteinExistence type="predicted"/>
<comment type="caution">
    <text evidence="2">The sequence shown here is derived from an EMBL/GenBank/DDBJ whole genome shotgun (WGS) entry which is preliminary data.</text>
</comment>
<dbReference type="InterPro" id="IPR007922">
    <property type="entry name" value="DciA-like"/>
</dbReference>
<dbReference type="Proteomes" id="UP000294562">
    <property type="component" value="Unassembled WGS sequence"/>
</dbReference>
<dbReference type="RefSeq" id="WP_133342165.1">
    <property type="nucleotide sequence ID" value="NZ_SMZO01000011.1"/>
</dbReference>
<dbReference type="Pfam" id="PF05258">
    <property type="entry name" value="DciA"/>
    <property type="match status" value="1"/>
</dbReference>
<evidence type="ECO:0000256" key="1">
    <source>
        <dbReference type="SAM" id="MobiDB-lite"/>
    </source>
</evidence>
<reference evidence="2 3" key="1">
    <citation type="submission" date="2019-03" db="EMBL/GenBank/DDBJ databases">
        <title>Rhodobacteraceae bacterium SM1902, a new member of the family Rhodobacteraceae isolated from Yantai.</title>
        <authorList>
            <person name="Sun Y."/>
        </authorList>
    </citation>
    <scope>NUCLEOTIDE SEQUENCE [LARGE SCALE GENOMIC DNA]</scope>
    <source>
        <strain evidence="2 3">SM1902</strain>
    </source>
</reference>
<accession>A0A4V3BC30</accession>
<protein>
    <submittedName>
        <fullName evidence="2">DUF721 domain-containing protein</fullName>
    </submittedName>
</protein>
<evidence type="ECO:0000313" key="2">
    <source>
        <dbReference type="EMBL" id="TDL89359.1"/>
    </source>
</evidence>
<dbReference type="PIRSF" id="PIRSF032064">
    <property type="entry name" value="UCP032064"/>
    <property type="match status" value="1"/>
</dbReference>
<feature type="region of interest" description="Disordered" evidence="1">
    <location>
        <begin position="122"/>
        <end position="149"/>
    </location>
</feature>
<gene>
    <name evidence="2" type="ORF">E2L05_06835</name>
</gene>
<dbReference type="AlphaFoldDB" id="A0A4V3BC30"/>
<organism evidence="2 3">
    <name type="scientific">Meridianimarinicoccus aquatilis</name>
    <dbReference type="NCBI Taxonomy" id="2552766"/>
    <lineage>
        <taxon>Bacteria</taxon>
        <taxon>Pseudomonadati</taxon>
        <taxon>Pseudomonadota</taxon>
        <taxon>Alphaproteobacteria</taxon>
        <taxon>Rhodobacterales</taxon>
        <taxon>Paracoccaceae</taxon>
        <taxon>Meridianimarinicoccus</taxon>
    </lineage>
</organism>
<keyword evidence="3" id="KW-1185">Reference proteome</keyword>
<dbReference type="OrthoDB" id="7160947at2"/>